<comment type="caution">
    <text evidence="5">The sequence shown here is derived from an EMBL/GenBank/DDBJ whole genome shotgun (WGS) entry which is preliminary data.</text>
</comment>
<dbReference type="InterPro" id="IPR000160">
    <property type="entry name" value="GGDEF_dom"/>
</dbReference>
<dbReference type="SMART" id="SM00267">
    <property type="entry name" value="GGDEF"/>
    <property type="match status" value="1"/>
</dbReference>
<sequence length="401" mass="44304">MDALDFQYFALIVPSSLLLLALVLWMCGRALPSQRFLLWVAAGFMLLSLSLTTQILFPSQQLDLLAPLLTAGYMAGAFCQAYGMALRCGAVYPWRLAMGLSGMAVVASMYWSWVEHHWWWGPMVSSVAIATLYLFALPAVLRHPSLGRLLERLLKVAYFAFVVYASMRVALVASIVGRDGVAGLLIVESPYWAHLLVVAFFISMVFMLVALACAIQDLLHRILQERNIDPLTKVLNRRAFFEEATRSLSHKTSGPWSIIACDLDYFKEINDQWGHHVGDKVLAQVAASLVSQVRTNDLVARFGGEEFCILLNGTPLEEAYQVAQRIRADLAKQHFGLSERAITVTSSFGLASIHGLSDLEAGLRRADQFLFAAKRMGRDRICVDPAALLLQPAAVATTALP</sequence>
<dbReference type="EMBL" id="DWUQ01000010">
    <property type="protein sequence ID" value="HJD43504.1"/>
    <property type="molecule type" value="Genomic_DNA"/>
</dbReference>
<proteinExistence type="predicted"/>
<evidence type="ECO:0000256" key="1">
    <source>
        <dbReference type="ARBA" id="ARBA00012528"/>
    </source>
</evidence>
<keyword evidence="3" id="KW-0472">Membrane</keyword>
<dbReference type="NCBIfam" id="TIGR00254">
    <property type="entry name" value="GGDEF"/>
    <property type="match status" value="1"/>
</dbReference>
<feature type="transmembrane region" description="Helical" evidence="3">
    <location>
        <begin position="153"/>
        <end position="176"/>
    </location>
</feature>
<feature type="transmembrane region" description="Helical" evidence="3">
    <location>
        <begin position="191"/>
        <end position="215"/>
    </location>
</feature>
<dbReference type="FunFam" id="3.30.70.270:FF:000001">
    <property type="entry name" value="Diguanylate cyclase domain protein"/>
    <property type="match status" value="1"/>
</dbReference>
<accession>A0A9D2U8S1</accession>
<dbReference type="Pfam" id="PF00990">
    <property type="entry name" value="GGDEF"/>
    <property type="match status" value="1"/>
</dbReference>
<feature type="domain" description="GGDEF" evidence="4">
    <location>
        <begin position="254"/>
        <end position="386"/>
    </location>
</feature>
<dbReference type="InterPro" id="IPR050469">
    <property type="entry name" value="Diguanylate_Cyclase"/>
</dbReference>
<evidence type="ECO:0000259" key="4">
    <source>
        <dbReference type="PROSITE" id="PS50887"/>
    </source>
</evidence>
<feature type="transmembrane region" description="Helical" evidence="3">
    <location>
        <begin position="64"/>
        <end position="84"/>
    </location>
</feature>
<dbReference type="Gene3D" id="3.30.70.270">
    <property type="match status" value="1"/>
</dbReference>
<dbReference type="CDD" id="cd01949">
    <property type="entry name" value="GGDEF"/>
    <property type="match status" value="1"/>
</dbReference>
<dbReference type="InterPro" id="IPR029787">
    <property type="entry name" value="Nucleotide_cyclase"/>
</dbReference>
<name>A0A9D2U8S1_9BURK</name>
<feature type="transmembrane region" description="Helical" evidence="3">
    <location>
        <begin position="37"/>
        <end position="58"/>
    </location>
</feature>
<evidence type="ECO:0000256" key="3">
    <source>
        <dbReference type="SAM" id="Phobius"/>
    </source>
</evidence>
<dbReference type="InterPro" id="IPR043128">
    <property type="entry name" value="Rev_trsase/Diguanyl_cyclase"/>
</dbReference>
<dbReference type="PANTHER" id="PTHR45138:SF9">
    <property type="entry name" value="DIGUANYLATE CYCLASE DGCM-RELATED"/>
    <property type="match status" value="1"/>
</dbReference>
<gene>
    <name evidence="5" type="ORF">H9906_00555</name>
</gene>
<feature type="transmembrane region" description="Helical" evidence="3">
    <location>
        <begin position="119"/>
        <end position="141"/>
    </location>
</feature>
<dbReference type="Proteomes" id="UP000823889">
    <property type="component" value="Unassembled WGS sequence"/>
</dbReference>
<dbReference type="PANTHER" id="PTHR45138">
    <property type="entry name" value="REGULATORY COMPONENTS OF SENSORY TRANSDUCTION SYSTEM"/>
    <property type="match status" value="1"/>
</dbReference>
<dbReference type="EC" id="2.7.7.65" evidence="1"/>
<reference evidence="5" key="2">
    <citation type="submission" date="2021-04" db="EMBL/GenBank/DDBJ databases">
        <authorList>
            <person name="Gilroy R."/>
        </authorList>
    </citation>
    <scope>NUCLEOTIDE SEQUENCE</scope>
    <source>
        <strain evidence="5">9264</strain>
    </source>
</reference>
<dbReference type="GO" id="GO:0052621">
    <property type="term" value="F:diguanylate cyclase activity"/>
    <property type="evidence" value="ECO:0007669"/>
    <property type="project" value="UniProtKB-EC"/>
</dbReference>
<keyword evidence="3" id="KW-0812">Transmembrane</keyword>
<evidence type="ECO:0000313" key="5">
    <source>
        <dbReference type="EMBL" id="HJD43504.1"/>
    </source>
</evidence>
<keyword evidence="3" id="KW-1133">Transmembrane helix</keyword>
<protein>
    <recommendedName>
        <fullName evidence="1">diguanylate cyclase</fullName>
        <ecNumber evidence="1">2.7.7.65</ecNumber>
    </recommendedName>
</protein>
<dbReference type="PROSITE" id="PS50887">
    <property type="entry name" value="GGDEF"/>
    <property type="match status" value="1"/>
</dbReference>
<reference evidence="5" key="1">
    <citation type="journal article" date="2021" name="PeerJ">
        <title>Extensive microbial diversity within the chicken gut microbiome revealed by metagenomics and culture.</title>
        <authorList>
            <person name="Gilroy R."/>
            <person name="Ravi A."/>
            <person name="Getino M."/>
            <person name="Pursley I."/>
            <person name="Horton D.L."/>
            <person name="Alikhan N.F."/>
            <person name="Baker D."/>
            <person name="Gharbi K."/>
            <person name="Hall N."/>
            <person name="Watson M."/>
            <person name="Adriaenssens E.M."/>
            <person name="Foster-Nyarko E."/>
            <person name="Jarju S."/>
            <person name="Secka A."/>
            <person name="Antonio M."/>
            <person name="Oren A."/>
            <person name="Chaudhuri R.R."/>
            <person name="La Ragione R."/>
            <person name="Hildebrand F."/>
            <person name="Pallen M.J."/>
        </authorList>
    </citation>
    <scope>NUCLEOTIDE SEQUENCE</scope>
    <source>
        <strain evidence="5">9264</strain>
    </source>
</reference>
<feature type="transmembrane region" description="Helical" evidence="3">
    <location>
        <begin position="96"/>
        <end position="113"/>
    </location>
</feature>
<comment type="catalytic activity">
    <reaction evidence="2">
        <text>2 GTP = 3',3'-c-di-GMP + 2 diphosphate</text>
        <dbReference type="Rhea" id="RHEA:24898"/>
        <dbReference type="ChEBI" id="CHEBI:33019"/>
        <dbReference type="ChEBI" id="CHEBI:37565"/>
        <dbReference type="ChEBI" id="CHEBI:58805"/>
        <dbReference type="EC" id="2.7.7.65"/>
    </reaction>
</comment>
<evidence type="ECO:0000256" key="2">
    <source>
        <dbReference type="ARBA" id="ARBA00034247"/>
    </source>
</evidence>
<organism evidence="5 6">
    <name type="scientific">Candidatus Paenalcaligenes intestinipullorum</name>
    <dbReference type="NCBI Taxonomy" id="2838718"/>
    <lineage>
        <taxon>Bacteria</taxon>
        <taxon>Pseudomonadati</taxon>
        <taxon>Pseudomonadota</taxon>
        <taxon>Betaproteobacteria</taxon>
        <taxon>Burkholderiales</taxon>
        <taxon>Alcaligenaceae</taxon>
        <taxon>Paenalcaligenes</taxon>
    </lineage>
</organism>
<dbReference type="SUPFAM" id="SSF55073">
    <property type="entry name" value="Nucleotide cyclase"/>
    <property type="match status" value="1"/>
</dbReference>
<dbReference type="AlphaFoldDB" id="A0A9D2U8S1"/>
<feature type="transmembrane region" description="Helical" evidence="3">
    <location>
        <begin position="6"/>
        <end position="25"/>
    </location>
</feature>
<evidence type="ECO:0000313" key="6">
    <source>
        <dbReference type="Proteomes" id="UP000823889"/>
    </source>
</evidence>